<dbReference type="SUPFAM" id="SSF57850">
    <property type="entry name" value="RING/U-box"/>
    <property type="match status" value="1"/>
</dbReference>
<evidence type="ECO:0000259" key="3">
    <source>
        <dbReference type="PROSITE" id="PS50089"/>
    </source>
</evidence>
<dbReference type="Pfam" id="PF13920">
    <property type="entry name" value="zf-C3HC4_3"/>
    <property type="match status" value="1"/>
</dbReference>
<dbReference type="GO" id="GO:0008270">
    <property type="term" value="F:zinc ion binding"/>
    <property type="evidence" value="ECO:0007669"/>
    <property type="project" value="UniProtKB-KW"/>
</dbReference>
<feature type="region of interest" description="Disordered" evidence="2">
    <location>
        <begin position="44"/>
        <end position="80"/>
    </location>
</feature>
<feature type="compositionally biased region" description="Basic and acidic residues" evidence="2">
    <location>
        <begin position="66"/>
        <end position="80"/>
    </location>
</feature>
<keyword evidence="1" id="KW-0862">Zinc</keyword>
<proteinExistence type="predicted"/>
<gene>
    <name evidence="4" type="ORF">HERI1096_LOCUS12130</name>
</gene>
<evidence type="ECO:0000256" key="1">
    <source>
        <dbReference type="PROSITE-ProRule" id="PRU00175"/>
    </source>
</evidence>
<keyword evidence="1" id="KW-0479">Metal-binding</keyword>
<feature type="domain" description="RING-type" evidence="3">
    <location>
        <begin position="100"/>
        <end position="146"/>
    </location>
</feature>
<dbReference type="Gene3D" id="3.30.40.10">
    <property type="entry name" value="Zinc/RING finger domain, C3HC4 (zinc finger)"/>
    <property type="match status" value="1"/>
</dbReference>
<dbReference type="InterPro" id="IPR001841">
    <property type="entry name" value="Znf_RING"/>
</dbReference>
<dbReference type="PROSITE" id="PS50089">
    <property type="entry name" value="ZF_RING_2"/>
    <property type="match status" value="1"/>
</dbReference>
<reference evidence="4" key="1">
    <citation type="submission" date="2021-01" db="EMBL/GenBank/DDBJ databases">
        <authorList>
            <person name="Corre E."/>
            <person name="Pelletier E."/>
            <person name="Niang G."/>
            <person name="Scheremetjew M."/>
            <person name="Finn R."/>
            <person name="Kale V."/>
            <person name="Holt S."/>
            <person name="Cochrane G."/>
            <person name="Meng A."/>
            <person name="Brown T."/>
            <person name="Cohen L."/>
        </authorList>
    </citation>
    <scope>NUCLEOTIDE SEQUENCE</scope>
    <source>
        <strain evidence="4">CCMP281</strain>
    </source>
</reference>
<protein>
    <recommendedName>
        <fullName evidence="3">RING-type domain-containing protein</fullName>
    </recommendedName>
</protein>
<accession>A0A7S3EW09</accession>
<organism evidence="4">
    <name type="scientific">Haptolina ericina</name>
    <dbReference type="NCBI Taxonomy" id="156174"/>
    <lineage>
        <taxon>Eukaryota</taxon>
        <taxon>Haptista</taxon>
        <taxon>Haptophyta</taxon>
        <taxon>Prymnesiophyceae</taxon>
        <taxon>Prymnesiales</taxon>
        <taxon>Prymnesiaceae</taxon>
        <taxon>Haptolina</taxon>
    </lineage>
</organism>
<sequence>MRRTVWAARAAPRWRPELRPRGATVLNLLNLKELQHFNLNNSNMPREDMYGKKGRKKRMSWGSVDKAGRDRMREYNKRKEDEKQNKFSRWALAQDHPQQCAVCMDDLKTHLVSNCGNNDSPFHRHHGFCEDCASDALERGRCPLCRGQVTTTTYVGVSFFA</sequence>
<dbReference type="InterPro" id="IPR013083">
    <property type="entry name" value="Znf_RING/FYVE/PHD"/>
</dbReference>
<keyword evidence="1" id="KW-0863">Zinc-finger</keyword>
<name>A0A7S3EW09_9EUKA</name>
<evidence type="ECO:0000313" key="4">
    <source>
        <dbReference type="EMBL" id="CAE0111470.1"/>
    </source>
</evidence>
<evidence type="ECO:0000256" key="2">
    <source>
        <dbReference type="SAM" id="MobiDB-lite"/>
    </source>
</evidence>
<dbReference type="AlphaFoldDB" id="A0A7S3EW09"/>
<dbReference type="EMBL" id="HBHX01021739">
    <property type="protein sequence ID" value="CAE0111470.1"/>
    <property type="molecule type" value="Transcribed_RNA"/>
</dbReference>